<evidence type="ECO:0000259" key="4">
    <source>
        <dbReference type="Pfam" id="PF01420"/>
    </source>
</evidence>
<evidence type="ECO:0000256" key="2">
    <source>
        <dbReference type="ARBA" id="ARBA00022747"/>
    </source>
</evidence>
<dbReference type="Proteomes" id="UP001496674">
    <property type="component" value="Chromosome"/>
</dbReference>
<keyword evidence="6" id="KW-1185">Reference proteome</keyword>
<evidence type="ECO:0000256" key="1">
    <source>
        <dbReference type="ARBA" id="ARBA00010923"/>
    </source>
</evidence>
<protein>
    <recommendedName>
        <fullName evidence="4">Type I restriction modification DNA specificity domain-containing protein</fullName>
    </recommendedName>
</protein>
<organism evidence="5 6">
    <name type="scientific">Bacteroides sedimenti</name>
    <dbReference type="NCBI Taxonomy" id="2136147"/>
    <lineage>
        <taxon>Bacteria</taxon>
        <taxon>Pseudomonadati</taxon>
        <taxon>Bacteroidota</taxon>
        <taxon>Bacteroidia</taxon>
        <taxon>Bacteroidales</taxon>
        <taxon>Bacteroidaceae</taxon>
        <taxon>Bacteroides</taxon>
    </lineage>
</organism>
<dbReference type="PANTHER" id="PTHR30408:SF12">
    <property type="entry name" value="TYPE I RESTRICTION ENZYME MJAVIII SPECIFICITY SUBUNIT"/>
    <property type="match status" value="1"/>
</dbReference>
<accession>A0ABN6Z354</accession>
<dbReference type="InterPro" id="IPR000055">
    <property type="entry name" value="Restrct_endonuc_typeI_TRD"/>
</dbReference>
<feature type="domain" description="Type I restriction modification DNA specificity" evidence="4">
    <location>
        <begin position="236"/>
        <end position="407"/>
    </location>
</feature>
<sequence>MEKKTNVPKLRFPEFEGEWVEKKLGTIYNFKTTNSFTRDNLNYEEGVVKNIHYGDIHKKFKSHFDITKELVPFVNKEISLNKLSAENYCKEGDIIIADASEDYVDIGKSIEIVNLNNEKIIAGLHTLHASPDLQMLAIGFGAHVMKSENIRLQIKTVAQGTKVLSITSDRLSNIILIIPTLPEQTKIASFLTAVDDKLTQLKKKKSLLEEYKKGVMQKIFSQELRFKDDNGEYFPEWEEKRLGDITERIVSKNKENNLNVLTISAQNGLISQLEFFNKSVSAKDVTGYYLLNKDDFAYNKSYSNGYPMGAIKRLTRYEKGIVSTLYICFRNKPEFDNSFAEQYFETGLQNSELEKVAQEGARNHGLLNIGVSDFFNIELSIPSLPEQTKIANFLSAIDEKINHFSKQIERMEEWEKGLLQQMFC</sequence>
<evidence type="ECO:0000313" key="5">
    <source>
        <dbReference type="EMBL" id="BEG99007.1"/>
    </source>
</evidence>
<dbReference type="InterPro" id="IPR052021">
    <property type="entry name" value="Type-I_RS_S_subunit"/>
</dbReference>
<dbReference type="InterPro" id="IPR044946">
    <property type="entry name" value="Restrct_endonuc_typeI_TRD_sf"/>
</dbReference>
<gene>
    <name evidence="5" type="ORF">BSYN_12720</name>
</gene>
<dbReference type="SUPFAM" id="SSF116734">
    <property type="entry name" value="DNA methylase specificity domain"/>
    <property type="match status" value="2"/>
</dbReference>
<dbReference type="Pfam" id="PF01420">
    <property type="entry name" value="Methylase_S"/>
    <property type="match status" value="2"/>
</dbReference>
<dbReference type="RefSeq" id="WP_353334212.1">
    <property type="nucleotide sequence ID" value="NZ_AP028055.1"/>
</dbReference>
<reference evidence="5 6" key="1">
    <citation type="submission" date="2023-04" db="EMBL/GenBank/DDBJ databases">
        <title>Draft genome sequence of acteroides sedimenti strain YN3PY1.</title>
        <authorList>
            <person name="Yoshida N."/>
        </authorList>
    </citation>
    <scope>NUCLEOTIDE SEQUENCE [LARGE SCALE GENOMIC DNA]</scope>
    <source>
        <strain evidence="5 6">YN3PY1</strain>
    </source>
</reference>
<dbReference type="EMBL" id="AP028055">
    <property type="protein sequence ID" value="BEG99007.1"/>
    <property type="molecule type" value="Genomic_DNA"/>
</dbReference>
<dbReference type="PANTHER" id="PTHR30408">
    <property type="entry name" value="TYPE-1 RESTRICTION ENZYME ECOKI SPECIFICITY PROTEIN"/>
    <property type="match status" value="1"/>
</dbReference>
<keyword evidence="2" id="KW-0680">Restriction system</keyword>
<feature type="domain" description="Type I restriction modification DNA specificity" evidence="4">
    <location>
        <begin position="18"/>
        <end position="205"/>
    </location>
</feature>
<evidence type="ECO:0000256" key="3">
    <source>
        <dbReference type="ARBA" id="ARBA00023125"/>
    </source>
</evidence>
<name>A0ABN6Z354_9BACE</name>
<evidence type="ECO:0000313" key="6">
    <source>
        <dbReference type="Proteomes" id="UP001496674"/>
    </source>
</evidence>
<comment type="similarity">
    <text evidence="1">Belongs to the type-I restriction system S methylase family.</text>
</comment>
<proteinExistence type="inferred from homology"/>
<keyword evidence="3" id="KW-0238">DNA-binding</keyword>
<dbReference type="Gene3D" id="3.90.220.20">
    <property type="entry name" value="DNA methylase specificity domains"/>
    <property type="match status" value="2"/>
</dbReference>